<sequence>MRKNPLVLLVVGVILLIAGAMLTFGGTAPAADAATVAKCQERMKDQGAEMLGRCKESAFATAMTATDANAAARAISASNNSEIGGNALGMFLLGLGLVLAVAGGLAWRRRAATA</sequence>
<dbReference type="EMBL" id="LVHG01000056">
    <property type="protein sequence ID" value="OAK61526.1"/>
    <property type="molecule type" value="Genomic_DNA"/>
</dbReference>
<accession>A0AA91DN67</accession>
<keyword evidence="2" id="KW-0732">Signal</keyword>
<reference evidence="3 4" key="1">
    <citation type="submission" date="2016-03" db="EMBL/GenBank/DDBJ databases">
        <title>Genome sequence of Variovorax paradoxus KB5.</title>
        <authorList>
            <person name="Jeong H."/>
            <person name="Hong C.E."/>
            <person name="Jo S.H."/>
            <person name="Park J.M."/>
        </authorList>
    </citation>
    <scope>NUCLEOTIDE SEQUENCE [LARGE SCALE GENOMIC DNA]</scope>
    <source>
        <strain evidence="3 4">KB5</strain>
    </source>
</reference>
<keyword evidence="1" id="KW-0812">Transmembrane</keyword>
<dbReference type="AlphaFoldDB" id="A0AA91DN67"/>
<evidence type="ECO:0000313" key="3">
    <source>
        <dbReference type="EMBL" id="OAK61526.1"/>
    </source>
</evidence>
<gene>
    <name evidence="3" type="ORF">A3K87_21655</name>
</gene>
<protein>
    <recommendedName>
        <fullName evidence="5">LPXTG cell wall anchor domain-containing protein</fullName>
    </recommendedName>
</protein>
<proteinExistence type="predicted"/>
<comment type="caution">
    <text evidence="3">The sequence shown here is derived from an EMBL/GenBank/DDBJ whole genome shotgun (WGS) entry which is preliminary data.</text>
</comment>
<evidence type="ECO:0000256" key="1">
    <source>
        <dbReference type="SAM" id="Phobius"/>
    </source>
</evidence>
<feature type="chain" id="PRO_5041687917" description="LPXTG cell wall anchor domain-containing protein" evidence="2">
    <location>
        <begin position="31"/>
        <end position="114"/>
    </location>
</feature>
<evidence type="ECO:0000313" key="4">
    <source>
        <dbReference type="Proteomes" id="UP000077852"/>
    </source>
</evidence>
<evidence type="ECO:0000256" key="2">
    <source>
        <dbReference type="SAM" id="SignalP"/>
    </source>
</evidence>
<feature type="transmembrane region" description="Helical" evidence="1">
    <location>
        <begin position="87"/>
        <end position="107"/>
    </location>
</feature>
<organism evidence="3 4">
    <name type="scientific">Variovorax paradoxus</name>
    <dbReference type="NCBI Taxonomy" id="34073"/>
    <lineage>
        <taxon>Bacteria</taxon>
        <taxon>Pseudomonadati</taxon>
        <taxon>Pseudomonadota</taxon>
        <taxon>Betaproteobacteria</taxon>
        <taxon>Burkholderiales</taxon>
        <taxon>Comamonadaceae</taxon>
        <taxon>Variovorax</taxon>
    </lineage>
</organism>
<keyword evidence="1" id="KW-1133">Transmembrane helix</keyword>
<name>A0AA91DN67_VARPD</name>
<evidence type="ECO:0008006" key="5">
    <source>
        <dbReference type="Google" id="ProtNLM"/>
    </source>
</evidence>
<dbReference type="Proteomes" id="UP000077852">
    <property type="component" value="Unassembled WGS sequence"/>
</dbReference>
<keyword evidence="1" id="KW-0472">Membrane</keyword>
<feature type="signal peptide" evidence="2">
    <location>
        <begin position="1"/>
        <end position="30"/>
    </location>
</feature>